<evidence type="ECO:0000256" key="4">
    <source>
        <dbReference type="ARBA" id="ARBA00022741"/>
    </source>
</evidence>
<evidence type="ECO:0000256" key="2">
    <source>
        <dbReference type="ARBA" id="ARBA00001946"/>
    </source>
</evidence>
<evidence type="ECO:0000256" key="11">
    <source>
        <dbReference type="ARBA" id="ARBA00048781"/>
    </source>
</evidence>
<evidence type="ECO:0000256" key="3">
    <source>
        <dbReference type="ARBA" id="ARBA00022723"/>
    </source>
</evidence>
<dbReference type="HAMAP" id="MF_00648">
    <property type="entry name" value="Non_canon_purine_NTPase_YjjX"/>
    <property type="match status" value="1"/>
</dbReference>
<dbReference type="Proteomes" id="UP000029964">
    <property type="component" value="Unassembled WGS sequence"/>
</dbReference>
<comment type="caution">
    <text evidence="13">The sequence shown here is derived from an EMBL/GenBank/DDBJ whole genome shotgun (WGS) entry which is preliminary data.</text>
</comment>
<evidence type="ECO:0000256" key="8">
    <source>
        <dbReference type="ARBA" id="ARBA00023211"/>
    </source>
</evidence>
<name>A0A086T3T8_HAPC1</name>
<dbReference type="InterPro" id="IPR002786">
    <property type="entry name" value="Non_canon_purine_NTPase"/>
</dbReference>
<proteinExistence type="inferred from homology"/>
<dbReference type="Pfam" id="PF01931">
    <property type="entry name" value="NTPase_I-T"/>
    <property type="match status" value="1"/>
</dbReference>
<comment type="catalytic activity">
    <reaction evidence="11">
        <text>XTP + H2O = XDP + phosphate + H(+)</text>
        <dbReference type="Rhea" id="RHEA:28406"/>
        <dbReference type="ChEBI" id="CHEBI:15377"/>
        <dbReference type="ChEBI" id="CHEBI:15378"/>
        <dbReference type="ChEBI" id="CHEBI:43474"/>
        <dbReference type="ChEBI" id="CHEBI:59884"/>
        <dbReference type="ChEBI" id="CHEBI:61314"/>
        <dbReference type="EC" id="3.6.1.73"/>
    </reaction>
</comment>
<dbReference type="GO" id="GO:0000166">
    <property type="term" value="F:nucleotide binding"/>
    <property type="evidence" value="ECO:0007669"/>
    <property type="project" value="UniProtKB-KW"/>
</dbReference>
<dbReference type="NCBIfam" id="TIGR00258">
    <property type="entry name" value="inosine/xanthosine triphosphatase"/>
    <property type="match status" value="1"/>
</dbReference>
<reference evidence="14" key="1">
    <citation type="journal article" date="2014" name="Genome Announc.">
        <title>Genome sequence and annotation of Acremonium chrysogenum, producer of the beta-lactam antibiotic cephalosporin C.</title>
        <authorList>
            <person name="Terfehr D."/>
            <person name="Dahlmann T.A."/>
            <person name="Specht T."/>
            <person name="Zadra I."/>
            <person name="Kuernsteiner H."/>
            <person name="Kueck U."/>
        </authorList>
    </citation>
    <scope>NUCLEOTIDE SEQUENCE [LARGE SCALE GENOMIC DNA]</scope>
    <source>
        <strain evidence="14">ATCC 11550 / CBS 779.69 / DSM 880 / IAM 14645 / JCM 23072 / IMI 49137</strain>
    </source>
</reference>
<dbReference type="SUPFAM" id="SSF52972">
    <property type="entry name" value="ITPase-like"/>
    <property type="match status" value="1"/>
</dbReference>
<keyword evidence="3" id="KW-0479">Metal-binding</keyword>
<keyword evidence="4" id="KW-0547">Nucleotide-binding</keyword>
<keyword evidence="7" id="KW-0546">Nucleotide metabolism</keyword>
<dbReference type="InterPro" id="IPR026533">
    <property type="entry name" value="NTPase/PRRC1"/>
</dbReference>
<dbReference type="GO" id="GO:0103023">
    <property type="term" value="F:ITPase activity"/>
    <property type="evidence" value="ECO:0007669"/>
    <property type="project" value="UniProtKB-EC"/>
</dbReference>
<dbReference type="InterPro" id="IPR029001">
    <property type="entry name" value="ITPase-like_fam"/>
</dbReference>
<dbReference type="FunFam" id="3.90.950.10:FF:000002">
    <property type="entry name" value="Inosine/xanthosine triphosphatase"/>
    <property type="match status" value="1"/>
</dbReference>
<keyword evidence="5" id="KW-0378">Hydrolase</keyword>
<dbReference type="OrthoDB" id="300709at2759"/>
<dbReference type="GO" id="GO:0046872">
    <property type="term" value="F:metal ion binding"/>
    <property type="evidence" value="ECO:0007669"/>
    <property type="project" value="UniProtKB-KW"/>
</dbReference>
<evidence type="ECO:0000256" key="10">
    <source>
        <dbReference type="ARBA" id="ARBA00048174"/>
    </source>
</evidence>
<dbReference type="PANTHER" id="PTHR34699:SF2">
    <property type="entry name" value="NON-CANONICAL PURINE NTP PHOSPHATASE_PRRC1 DOMAIN-CONTAINING PROTEIN"/>
    <property type="match status" value="1"/>
</dbReference>
<protein>
    <recommendedName>
        <fullName evidence="9">inosine/xanthosine triphosphatase</fullName>
        <ecNumber evidence="9">3.6.1.73</ecNumber>
    </recommendedName>
</protein>
<dbReference type="EC" id="3.6.1.73" evidence="9"/>
<comment type="cofactor">
    <cofactor evidence="2">
        <name>Mg(2+)</name>
        <dbReference type="ChEBI" id="CHEBI:18420"/>
    </cofactor>
</comment>
<comment type="catalytic activity">
    <reaction evidence="10">
        <text>ITP + H2O = IDP + phosphate + H(+)</text>
        <dbReference type="Rhea" id="RHEA:28330"/>
        <dbReference type="ChEBI" id="CHEBI:15377"/>
        <dbReference type="ChEBI" id="CHEBI:15378"/>
        <dbReference type="ChEBI" id="CHEBI:43474"/>
        <dbReference type="ChEBI" id="CHEBI:58280"/>
        <dbReference type="ChEBI" id="CHEBI:61402"/>
        <dbReference type="EC" id="3.6.1.73"/>
    </reaction>
</comment>
<sequence length="184" mass="20106">MSTPVQTIVVSSKNPNKIRAAHQGFMRLLPATYEVRGISVPSEVPDQPFTDEETLRGAMNRVRNARAVEPDADFWVGIEGGVHVDENDGGAIQSFAWVVVTGKGGRTGKARTSMYYLAEETAALLRKGMELGHADNEVFGKSNSKHHSGSVGLLTDDVIDRKSYYEDAVILALIPFKNPTLTFK</sequence>
<organism evidence="13 14">
    <name type="scientific">Hapsidospora chrysogenum (strain ATCC 11550 / CBS 779.69 / DSM 880 / IAM 14645 / JCM 23072 / IMI 49137)</name>
    <name type="common">Acremonium chrysogenum</name>
    <dbReference type="NCBI Taxonomy" id="857340"/>
    <lineage>
        <taxon>Eukaryota</taxon>
        <taxon>Fungi</taxon>
        <taxon>Dikarya</taxon>
        <taxon>Ascomycota</taxon>
        <taxon>Pezizomycotina</taxon>
        <taxon>Sordariomycetes</taxon>
        <taxon>Hypocreomycetidae</taxon>
        <taxon>Hypocreales</taxon>
        <taxon>Bionectriaceae</taxon>
        <taxon>Hapsidospora</taxon>
    </lineage>
</organism>
<dbReference type="AlphaFoldDB" id="A0A086T3T8"/>
<evidence type="ECO:0000259" key="12">
    <source>
        <dbReference type="Pfam" id="PF01931"/>
    </source>
</evidence>
<dbReference type="InterPro" id="IPR050299">
    <property type="entry name" value="YjjX_NTPase"/>
</dbReference>
<keyword evidence="8" id="KW-0464">Manganese</keyword>
<evidence type="ECO:0000256" key="6">
    <source>
        <dbReference type="ARBA" id="ARBA00022842"/>
    </source>
</evidence>
<dbReference type="GO" id="GO:0006772">
    <property type="term" value="P:thiamine metabolic process"/>
    <property type="evidence" value="ECO:0007669"/>
    <property type="project" value="TreeGrafter"/>
</dbReference>
<evidence type="ECO:0000256" key="7">
    <source>
        <dbReference type="ARBA" id="ARBA00023080"/>
    </source>
</evidence>
<dbReference type="PANTHER" id="PTHR34699">
    <property type="match status" value="1"/>
</dbReference>
<gene>
    <name evidence="13" type="ORF">ACRE_052110</name>
</gene>
<dbReference type="GO" id="GO:0009117">
    <property type="term" value="P:nucleotide metabolic process"/>
    <property type="evidence" value="ECO:0007669"/>
    <property type="project" value="UniProtKB-KW"/>
</dbReference>
<dbReference type="Gene3D" id="3.90.950.10">
    <property type="match status" value="1"/>
</dbReference>
<dbReference type="EMBL" id="JPKY01000056">
    <property type="protein sequence ID" value="KFH44020.1"/>
    <property type="molecule type" value="Genomic_DNA"/>
</dbReference>
<comment type="cofactor">
    <cofactor evidence="1">
        <name>Mn(2+)</name>
        <dbReference type="ChEBI" id="CHEBI:29035"/>
    </cofactor>
</comment>
<evidence type="ECO:0000256" key="1">
    <source>
        <dbReference type="ARBA" id="ARBA00001936"/>
    </source>
</evidence>
<evidence type="ECO:0000256" key="5">
    <source>
        <dbReference type="ARBA" id="ARBA00022801"/>
    </source>
</evidence>
<evidence type="ECO:0000256" key="9">
    <source>
        <dbReference type="ARBA" id="ARBA00038901"/>
    </source>
</evidence>
<evidence type="ECO:0000313" key="13">
    <source>
        <dbReference type="EMBL" id="KFH44020.1"/>
    </source>
</evidence>
<keyword evidence="14" id="KW-1185">Reference proteome</keyword>
<feature type="domain" description="Non-canonical purine NTP phosphatase/PRRC1" evidence="12">
    <location>
        <begin position="12"/>
        <end position="176"/>
    </location>
</feature>
<accession>A0A086T3T8</accession>
<keyword evidence="6" id="KW-0460">Magnesium</keyword>
<evidence type="ECO:0000313" key="14">
    <source>
        <dbReference type="Proteomes" id="UP000029964"/>
    </source>
</evidence>
<dbReference type="STRING" id="857340.A0A086T3T8"/>
<dbReference type="HOGENOM" id="CLU_087417_1_1_1"/>